<evidence type="ECO:0000313" key="2">
    <source>
        <dbReference type="EMBL" id="KAK9995474.1"/>
    </source>
</evidence>
<reference evidence="2 3" key="1">
    <citation type="submission" date="2024-01" db="EMBL/GenBank/DDBJ databases">
        <title>A telomere-to-telomere, gap-free genome of sweet tea (Lithocarpus litseifolius).</title>
        <authorList>
            <person name="Zhou J."/>
        </authorList>
    </citation>
    <scope>NUCLEOTIDE SEQUENCE [LARGE SCALE GENOMIC DNA]</scope>
    <source>
        <strain evidence="2">Zhou-2022a</strain>
        <tissue evidence="2">Leaf</tissue>
    </source>
</reference>
<dbReference type="AlphaFoldDB" id="A0AAW2CE56"/>
<gene>
    <name evidence="2" type="ORF">SO802_020160</name>
</gene>
<protein>
    <submittedName>
        <fullName evidence="2">Uncharacterized protein</fullName>
    </submittedName>
</protein>
<organism evidence="2 3">
    <name type="scientific">Lithocarpus litseifolius</name>
    <dbReference type="NCBI Taxonomy" id="425828"/>
    <lineage>
        <taxon>Eukaryota</taxon>
        <taxon>Viridiplantae</taxon>
        <taxon>Streptophyta</taxon>
        <taxon>Embryophyta</taxon>
        <taxon>Tracheophyta</taxon>
        <taxon>Spermatophyta</taxon>
        <taxon>Magnoliopsida</taxon>
        <taxon>eudicotyledons</taxon>
        <taxon>Gunneridae</taxon>
        <taxon>Pentapetalae</taxon>
        <taxon>rosids</taxon>
        <taxon>fabids</taxon>
        <taxon>Fagales</taxon>
        <taxon>Fagaceae</taxon>
        <taxon>Lithocarpus</taxon>
    </lineage>
</organism>
<keyword evidence="3" id="KW-1185">Reference proteome</keyword>
<feature type="region of interest" description="Disordered" evidence="1">
    <location>
        <begin position="69"/>
        <end position="89"/>
    </location>
</feature>
<name>A0AAW2CE56_9ROSI</name>
<dbReference type="EMBL" id="JAZDWU010000007">
    <property type="protein sequence ID" value="KAK9995474.1"/>
    <property type="molecule type" value="Genomic_DNA"/>
</dbReference>
<sequence>MHSFCVLELGQKKRTPAAMQVKVETCIENRMWATRMTKHVMEMNKHLQSRLLDLMECRLFWSTQIDSPTSKKRKMLKVESSILEGEEEP</sequence>
<accession>A0AAW2CE56</accession>
<comment type="caution">
    <text evidence="2">The sequence shown here is derived from an EMBL/GenBank/DDBJ whole genome shotgun (WGS) entry which is preliminary data.</text>
</comment>
<dbReference type="Proteomes" id="UP001459277">
    <property type="component" value="Unassembled WGS sequence"/>
</dbReference>
<proteinExistence type="predicted"/>
<evidence type="ECO:0000313" key="3">
    <source>
        <dbReference type="Proteomes" id="UP001459277"/>
    </source>
</evidence>
<evidence type="ECO:0000256" key="1">
    <source>
        <dbReference type="SAM" id="MobiDB-lite"/>
    </source>
</evidence>